<proteinExistence type="predicted"/>
<reference evidence="2 3" key="1">
    <citation type="submission" date="2021-02" db="EMBL/GenBank/DDBJ databases">
        <title>Activity-based single-cell genomes from oceanic crustal fluid captures similar information to metagenomic and metatranscriptomic surveys with orders of magnitude less sampling.</title>
        <authorList>
            <person name="D'Angelo T.S."/>
            <person name="Orcutt B.N."/>
        </authorList>
    </citation>
    <scope>NUCLEOTIDE SEQUENCE [LARGE SCALE GENOMIC DNA]</scope>
    <source>
        <strain evidence="2">AH-315-G07</strain>
    </source>
</reference>
<organism evidence="2 3">
    <name type="scientific">Simkania negevensis</name>
    <dbReference type="NCBI Taxonomy" id="83561"/>
    <lineage>
        <taxon>Bacteria</taxon>
        <taxon>Pseudomonadati</taxon>
        <taxon>Chlamydiota</taxon>
        <taxon>Chlamydiia</taxon>
        <taxon>Parachlamydiales</taxon>
        <taxon>Simkaniaceae</taxon>
        <taxon>Simkania</taxon>
    </lineage>
</organism>
<dbReference type="InterPro" id="IPR035985">
    <property type="entry name" value="Ubiquitin-activating_enz"/>
</dbReference>
<evidence type="ECO:0000313" key="2">
    <source>
        <dbReference type="EMBL" id="MBN4067381.1"/>
    </source>
</evidence>
<sequence length="345" mass="37745">MQIEELERYQKQISIDQIGIEGQRRLKNGRLLVVGAGGLGCPALTQLVGAGIGQIGVVDGDDVELSNLPRQSLFNDSNIGNNKAVVAAQQLHLMNPHVSVVAYPCFLNSANVHELLADYDIVIDATDRPAPRYEISKYCGNQSKAHIYGAVDGMSGQITVFNVYDEKDQTYSYVDLFPEPSPNACRCSEAGILGMIPNSIGTLQAVEAIKLLLGQRSPLQSKLLTINYESYQQKIIALSSNPRSSRGYQLNSLPLAPPLISCQELDQLLLSSTPPLLIDVRDKTEAKEKHLGGLWIPLHTLAEQVPPLPTDRLVIVYCQTGRRSVLAANTLKEMFPEANIRCLEG</sequence>
<dbReference type="PANTHER" id="PTHR10953:SF102">
    <property type="entry name" value="ADENYLYLTRANSFERASE AND SULFURTRANSFERASE MOCS3"/>
    <property type="match status" value="1"/>
</dbReference>
<dbReference type="SUPFAM" id="SSF69572">
    <property type="entry name" value="Activating enzymes of the ubiquitin-like proteins"/>
    <property type="match status" value="1"/>
</dbReference>
<dbReference type="Proteomes" id="UP000722121">
    <property type="component" value="Unassembled WGS sequence"/>
</dbReference>
<dbReference type="PROSITE" id="PS50206">
    <property type="entry name" value="RHODANESE_3"/>
    <property type="match status" value="1"/>
</dbReference>
<feature type="domain" description="Rhodanese" evidence="1">
    <location>
        <begin position="271"/>
        <end position="345"/>
    </location>
</feature>
<dbReference type="InterPro" id="IPR036873">
    <property type="entry name" value="Rhodanese-like_dom_sf"/>
</dbReference>
<keyword evidence="3" id="KW-1185">Reference proteome</keyword>
<dbReference type="InterPro" id="IPR000594">
    <property type="entry name" value="ThiF_NAD_FAD-bd"/>
</dbReference>
<dbReference type="Pfam" id="PF00899">
    <property type="entry name" value="ThiF"/>
    <property type="match status" value="1"/>
</dbReference>
<name>A0ABS3ASS2_9BACT</name>
<accession>A0ABS3ASS2</accession>
<evidence type="ECO:0000313" key="3">
    <source>
        <dbReference type="Proteomes" id="UP000722121"/>
    </source>
</evidence>
<dbReference type="CDD" id="cd00158">
    <property type="entry name" value="RHOD"/>
    <property type="match status" value="1"/>
</dbReference>
<comment type="caution">
    <text evidence="2">The sequence shown here is derived from an EMBL/GenBank/DDBJ whole genome shotgun (WGS) entry which is preliminary data.</text>
</comment>
<feature type="non-terminal residue" evidence="2">
    <location>
        <position position="345"/>
    </location>
</feature>
<dbReference type="Gene3D" id="3.40.50.720">
    <property type="entry name" value="NAD(P)-binding Rossmann-like Domain"/>
    <property type="match status" value="1"/>
</dbReference>
<gene>
    <name evidence="2" type="ORF">JYU14_04790</name>
</gene>
<dbReference type="PANTHER" id="PTHR10953">
    <property type="entry name" value="UBIQUITIN-ACTIVATING ENZYME E1"/>
    <property type="match status" value="1"/>
</dbReference>
<protein>
    <submittedName>
        <fullName evidence="2">HesA/MoeB/ThiF family protein</fullName>
    </submittedName>
</protein>
<dbReference type="InterPro" id="IPR001763">
    <property type="entry name" value="Rhodanese-like_dom"/>
</dbReference>
<dbReference type="InterPro" id="IPR045886">
    <property type="entry name" value="ThiF/MoeB/HesA"/>
</dbReference>
<dbReference type="CDD" id="cd00757">
    <property type="entry name" value="ThiF_MoeB_HesA_family"/>
    <property type="match status" value="1"/>
</dbReference>
<evidence type="ECO:0000259" key="1">
    <source>
        <dbReference type="PROSITE" id="PS50206"/>
    </source>
</evidence>
<dbReference type="Gene3D" id="3.40.250.10">
    <property type="entry name" value="Rhodanese-like domain"/>
    <property type="match status" value="1"/>
</dbReference>
<dbReference type="EMBL" id="JAFITR010000127">
    <property type="protein sequence ID" value="MBN4067381.1"/>
    <property type="molecule type" value="Genomic_DNA"/>
</dbReference>
<dbReference type="Pfam" id="PF00581">
    <property type="entry name" value="Rhodanese"/>
    <property type="match status" value="1"/>
</dbReference>